<dbReference type="Gene3D" id="3.90.1150.10">
    <property type="entry name" value="Aspartate Aminotransferase, domain 1"/>
    <property type="match status" value="1"/>
</dbReference>
<dbReference type="InterPro" id="IPR015421">
    <property type="entry name" value="PyrdxlP-dep_Trfase_major"/>
</dbReference>
<dbReference type="InterPro" id="IPR015422">
    <property type="entry name" value="PyrdxlP-dep_Trfase_small"/>
</dbReference>
<dbReference type="InterPro" id="IPR015424">
    <property type="entry name" value="PyrdxlP-dep_Trfase"/>
</dbReference>
<gene>
    <name evidence="3" type="ORF">H9646_07280</name>
</gene>
<evidence type="ECO:0000313" key="3">
    <source>
        <dbReference type="EMBL" id="MBD7960282.1"/>
    </source>
</evidence>
<dbReference type="EMBL" id="JACSQK010000003">
    <property type="protein sequence ID" value="MBD7960282.1"/>
    <property type="molecule type" value="Genomic_DNA"/>
</dbReference>
<sequence>MIYFNQAAGGLAPESSIDAITAHLRQEMKQGAYYAAQAAQPEAQKLYTLLASLLHCQPSEIALTTGNSHGWNAMITAMPWQAGDKILITRGEWGGNVAMLHQLQQRAGVVLEEIPCDVHGTLDLEGLQRKLAADPRIKLVALTWVPANGATIYPAAALGAICAQFGVTYMIDAAQALGHIPVDVQALQCDALTAPGRKWLCGPRGTGVLYIRSSFLPQLRPMVVDHRSCPITAQGPQLRADTLVLEQSEHALALRLGLKVALEHAQHTGWATRHAAIAHNGQSLRSALQALPHVQLHDADAHAAHSGIASFTVHGCTAIEVQNHLAQQQISVAVHTLGFTPLDTQARSLGSVVRASVSWQTTPAEIKALQAALSALGQSEAAAQY</sequence>
<keyword evidence="3" id="KW-0032">Aminotransferase</keyword>
<dbReference type="Pfam" id="PF00266">
    <property type="entry name" value="Aminotran_5"/>
    <property type="match status" value="1"/>
</dbReference>
<dbReference type="Gene3D" id="3.40.640.10">
    <property type="entry name" value="Type I PLP-dependent aspartate aminotransferase-like (Major domain)"/>
    <property type="match status" value="1"/>
</dbReference>
<accession>A0ABR8S9X4</accession>
<keyword evidence="3" id="KW-0808">Transferase</keyword>
<keyword evidence="4" id="KW-1185">Reference proteome</keyword>
<dbReference type="PANTHER" id="PTHR43586">
    <property type="entry name" value="CYSTEINE DESULFURASE"/>
    <property type="match status" value="1"/>
</dbReference>
<name>A0ABR8S9X4_9BURK</name>
<reference evidence="3 4" key="1">
    <citation type="submission" date="2020-08" db="EMBL/GenBank/DDBJ databases">
        <title>A Genomic Blueprint of the Chicken Gut Microbiome.</title>
        <authorList>
            <person name="Gilroy R."/>
            <person name="Ravi A."/>
            <person name="Getino M."/>
            <person name="Pursley I."/>
            <person name="Horton D.L."/>
            <person name="Alikhan N.-F."/>
            <person name="Baker D."/>
            <person name="Gharbi K."/>
            <person name="Hall N."/>
            <person name="Watson M."/>
            <person name="Adriaenssens E.M."/>
            <person name="Foster-Nyarko E."/>
            <person name="Jarju S."/>
            <person name="Secka A."/>
            <person name="Antonio M."/>
            <person name="Oren A."/>
            <person name="Chaudhuri R."/>
            <person name="La Ragione R.M."/>
            <person name="Hildebrand F."/>
            <person name="Pallen M.J."/>
        </authorList>
    </citation>
    <scope>NUCLEOTIDE SEQUENCE [LARGE SCALE GENOMIC DNA]</scope>
    <source>
        <strain evidence="3 4">Sa2CVA6</strain>
    </source>
</reference>
<organism evidence="3 4">
    <name type="scientific">Comamonas avium</name>
    <dbReference type="NCBI Taxonomy" id="2762231"/>
    <lineage>
        <taxon>Bacteria</taxon>
        <taxon>Pseudomonadati</taxon>
        <taxon>Pseudomonadota</taxon>
        <taxon>Betaproteobacteria</taxon>
        <taxon>Burkholderiales</taxon>
        <taxon>Comamonadaceae</taxon>
        <taxon>Comamonas</taxon>
    </lineage>
</organism>
<proteinExistence type="predicted"/>
<dbReference type="PANTHER" id="PTHR43586:SF24">
    <property type="entry name" value="BLR4730 PROTEIN"/>
    <property type="match status" value="1"/>
</dbReference>
<dbReference type="InterPro" id="IPR000192">
    <property type="entry name" value="Aminotrans_V_dom"/>
</dbReference>
<protein>
    <submittedName>
        <fullName evidence="3">Aminotransferase class V-fold PLP-dependent enzyme</fullName>
    </submittedName>
</protein>
<feature type="domain" description="Aminotransferase class V" evidence="2">
    <location>
        <begin position="2"/>
        <end position="369"/>
    </location>
</feature>
<comment type="caution">
    <text evidence="3">The sequence shown here is derived from an EMBL/GenBank/DDBJ whole genome shotgun (WGS) entry which is preliminary data.</text>
</comment>
<keyword evidence="1" id="KW-0663">Pyridoxal phosphate</keyword>
<dbReference type="RefSeq" id="WP_191722678.1">
    <property type="nucleotide sequence ID" value="NZ_JACSQK010000003.1"/>
</dbReference>
<dbReference type="SUPFAM" id="SSF53383">
    <property type="entry name" value="PLP-dependent transferases"/>
    <property type="match status" value="1"/>
</dbReference>
<evidence type="ECO:0000259" key="2">
    <source>
        <dbReference type="Pfam" id="PF00266"/>
    </source>
</evidence>
<dbReference type="Proteomes" id="UP000634919">
    <property type="component" value="Unassembled WGS sequence"/>
</dbReference>
<evidence type="ECO:0000256" key="1">
    <source>
        <dbReference type="ARBA" id="ARBA00022898"/>
    </source>
</evidence>
<evidence type="ECO:0000313" key="4">
    <source>
        <dbReference type="Proteomes" id="UP000634919"/>
    </source>
</evidence>
<dbReference type="GO" id="GO:0008483">
    <property type="term" value="F:transaminase activity"/>
    <property type="evidence" value="ECO:0007669"/>
    <property type="project" value="UniProtKB-KW"/>
</dbReference>